<protein>
    <submittedName>
        <fullName evidence="1">Enolase C-terminal domain-like protein</fullName>
    </submittedName>
</protein>
<reference evidence="1" key="1">
    <citation type="submission" date="2024-03" db="EMBL/GenBank/DDBJ databases">
        <title>Novel Streptomyces species of biotechnological and ecological value are a feature of Machair soil.</title>
        <authorList>
            <person name="Prole J.R."/>
            <person name="Goodfellow M."/>
            <person name="Allenby N."/>
            <person name="Ward A.C."/>
        </authorList>
    </citation>
    <scope>NUCLEOTIDE SEQUENCE</scope>
    <source>
        <strain evidence="1">MS2.AVA.5</strain>
    </source>
</reference>
<proteinExistence type="predicted"/>
<comment type="caution">
    <text evidence="1">The sequence shown here is derived from an EMBL/GenBank/DDBJ whole genome shotgun (WGS) entry which is preliminary data.</text>
</comment>
<organism evidence="1 2">
    <name type="scientific">Streptomyces achmelvichensis</name>
    <dbReference type="NCBI Taxonomy" id="3134111"/>
    <lineage>
        <taxon>Bacteria</taxon>
        <taxon>Bacillati</taxon>
        <taxon>Actinomycetota</taxon>
        <taxon>Actinomycetes</taxon>
        <taxon>Kitasatosporales</taxon>
        <taxon>Streptomycetaceae</taxon>
        <taxon>Streptomyces</taxon>
    </lineage>
</organism>
<evidence type="ECO:0000313" key="2">
    <source>
        <dbReference type="Proteomes" id="UP001377168"/>
    </source>
</evidence>
<dbReference type="Proteomes" id="UP001377168">
    <property type="component" value="Unassembled WGS sequence"/>
</dbReference>
<keyword evidence="2" id="KW-1185">Reference proteome</keyword>
<accession>A0ACC6PRC5</accession>
<gene>
    <name evidence="1" type="ORF">WKI67_11260</name>
</gene>
<sequence>MSQTVTEFEVHDIRFPTSEQLDGSDAMNPDPDYSAAYLVMRSEDGSEGHGFCFTIGRGNDVTAAAIEALRPYVIGRPAPRTASDLADLHIELTHDSQLRWLGPEKGVMHMAAGAVVNAAWDLAARTAGLPVWEFLASMTPEELVSLVDFRYLTDVLTPDEALAILRAAEPGRAERTARLRRQGYPAYTTSPGWLGYSDEKLVRLAKEAVADGFGQIKLKVGGDLEDDIRRLKLARAAVGPSVRIAVDANQRWDVADAVRWMTALAPYEPHWIEEPTSPDDILGHAAVRAGQPVKVATGEHVANRVVFKQLLQAGAVDFVQIDAARVAGVNENLAILLLAAKYGVPVCPHAGGVGLCELVQHLAMFDYVAVSGSWEDRVIEYVDHLHEHFADPAQIDAGRYVAPRAPGFSARMLPQSMAAHRYPEGPVWQARRTIEEVNS</sequence>
<evidence type="ECO:0000313" key="1">
    <source>
        <dbReference type="EMBL" id="MEJ8633965.1"/>
    </source>
</evidence>
<name>A0ACC6PRC5_9ACTN</name>
<dbReference type="EMBL" id="JBBKAJ010000022">
    <property type="protein sequence ID" value="MEJ8633965.1"/>
    <property type="molecule type" value="Genomic_DNA"/>
</dbReference>